<dbReference type="PRINTS" id="PR00032">
    <property type="entry name" value="HTHARAC"/>
</dbReference>
<dbReference type="EMBL" id="FOYV01000004">
    <property type="protein sequence ID" value="SFR59838.1"/>
    <property type="molecule type" value="Genomic_DNA"/>
</dbReference>
<dbReference type="STRING" id="375760.SAMN04488073_3231"/>
<dbReference type="OrthoDB" id="6003540at2"/>
<dbReference type="SUPFAM" id="SSF46689">
    <property type="entry name" value="Homeodomain-like"/>
    <property type="match status" value="2"/>
</dbReference>
<evidence type="ECO:0000256" key="3">
    <source>
        <dbReference type="ARBA" id="ARBA00023163"/>
    </source>
</evidence>
<dbReference type="InterPro" id="IPR020449">
    <property type="entry name" value="Tscrpt_reg_AraC-type_HTH"/>
</dbReference>
<gene>
    <name evidence="6" type="ORF">SAMN04488073_3231</name>
</gene>
<dbReference type="Gene3D" id="1.10.10.60">
    <property type="entry name" value="Homeodomain-like"/>
    <property type="match status" value="2"/>
</dbReference>
<dbReference type="Pfam" id="PF12833">
    <property type="entry name" value="HTH_18"/>
    <property type="match status" value="1"/>
</dbReference>
<reference evidence="7" key="1">
    <citation type="submission" date="2016-10" db="EMBL/GenBank/DDBJ databases">
        <authorList>
            <person name="Varghese N."/>
            <person name="Submissions S."/>
        </authorList>
    </citation>
    <scope>NUCLEOTIDE SEQUENCE [LARGE SCALE GENOMIC DNA]</scope>
    <source>
        <strain evidence="7">CGMCC 1.6294</strain>
    </source>
</reference>
<dbReference type="Proteomes" id="UP000199290">
    <property type="component" value="Unassembled WGS sequence"/>
</dbReference>
<feature type="region of interest" description="Disordered" evidence="4">
    <location>
        <begin position="289"/>
        <end position="308"/>
    </location>
</feature>
<evidence type="ECO:0000256" key="1">
    <source>
        <dbReference type="ARBA" id="ARBA00023015"/>
    </source>
</evidence>
<dbReference type="PANTHER" id="PTHR43280:SF27">
    <property type="entry name" value="TRANSCRIPTIONAL REGULATOR MTLR"/>
    <property type="match status" value="1"/>
</dbReference>
<dbReference type="GO" id="GO:0009893">
    <property type="term" value="P:positive regulation of metabolic process"/>
    <property type="evidence" value="ECO:0007669"/>
    <property type="project" value="UniProtKB-ARBA"/>
</dbReference>
<keyword evidence="1" id="KW-0805">Transcription regulation</keyword>
<accession>A0A1I6HZJ9</accession>
<dbReference type="SMART" id="SM00342">
    <property type="entry name" value="HTH_ARAC"/>
    <property type="match status" value="1"/>
</dbReference>
<evidence type="ECO:0000256" key="4">
    <source>
        <dbReference type="SAM" id="MobiDB-lite"/>
    </source>
</evidence>
<dbReference type="GO" id="GO:0003700">
    <property type="term" value="F:DNA-binding transcription factor activity"/>
    <property type="evidence" value="ECO:0007669"/>
    <property type="project" value="InterPro"/>
</dbReference>
<keyword evidence="2 6" id="KW-0238">DNA-binding</keyword>
<name>A0A1I6HZJ9_9GAMM</name>
<evidence type="ECO:0000313" key="7">
    <source>
        <dbReference type="Proteomes" id="UP000199290"/>
    </source>
</evidence>
<dbReference type="InterPro" id="IPR018062">
    <property type="entry name" value="HTH_AraC-typ_CS"/>
</dbReference>
<protein>
    <submittedName>
        <fullName evidence="6">AraC-type DNA-binding protein</fullName>
    </submittedName>
</protein>
<proteinExistence type="predicted"/>
<dbReference type="PANTHER" id="PTHR43280">
    <property type="entry name" value="ARAC-FAMILY TRANSCRIPTIONAL REGULATOR"/>
    <property type="match status" value="1"/>
</dbReference>
<keyword evidence="7" id="KW-1185">Reference proteome</keyword>
<organism evidence="6 7">
    <name type="scientific">Marinobacter gudaonensis</name>
    <dbReference type="NCBI Taxonomy" id="375760"/>
    <lineage>
        <taxon>Bacteria</taxon>
        <taxon>Pseudomonadati</taxon>
        <taxon>Pseudomonadota</taxon>
        <taxon>Gammaproteobacteria</taxon>
        <taxon>Pseudomonadales</taxon>
        <taxon>Marinobacteraceae</taxon>
        <taxon>Marinobacter</taxon>
    </lineage>
</organism>
<dbReference type="PROSITE" id="PS01124">
    <property type="entry name" value="HTH_ARAC_FAMILY_2"/>
    <property type="match status" value="1"/>
</dbReference>
<evidence type="ECO:0000256" key="2">
    <source>
        <dbReference type="ARBA" id="ARBA00023125"/>
    </source>
</evidence>
<dbReference type="GO" id="GO:0043565">
    <property type="term" value="F:sequence-specific DNA binding"/>
    <property type="evidence" value="ECO:0007669"/>
    <property type="project" value="InterPro"/>
</dbReference>
<feature type="domain" description="HTH araC/xylS-type" evidence="5">
    <location>
        <begin position="187"/>
        <end position="285"/>
    </location>
</feature>
<dbReference type="AlphaFoldDB" id="A0A1I6HZJ9"/>
<sequence length="320" mass="35991">MGNQNSIIDKRSNVFSLAQPCIDNNTSIHWRVSGEYELHFFSGSQGSASIGNKVLNFSNESLFLIGPNLPHCWTVESSASQNGRTCHFYHRYVCFPEFKVVHPSQRQTALRQLETLMEEARYGIQFQDPAVISEVGSLMMNLDESSNCGLLGGLFGLLDLLISSKRSILNSQAFPEEVNDRSMHRINKAITYIKRNFRNGISLAKVSEVVSMSPSHFCRVFKKKYGVGFIDYLNKTRVENACELLHSSDDTVSSIAYECGFSHLSSFNRNFQKYVGQSPTNYRVQLKNSSKIKQSRTPGTSNRANRANSPEVFSNVAKLL</sequence>
<dbReference type="RefSeq" id="WP_091992204.1">
    <property type="nucleotide sequence ID" value="NZ_FOYV01000004.1"/>
</dbReference>
<dbReference type="PROSITE" id="PS00041">
    <property type="entry name" value="HTH_ARAC_FAMILY_1"/>
    <property type="match status" value="1"/>
</dbReference>
<dbReference type="InterPro" id="IPR018060">
    <property type="entry name" value="HTH_AraC"/>
</dbReference>
<evidence type="ECO:0000313" key="6">
    <source>
        <dbReference type="EMBL" id="SFR59838.1"/>
    </source>
</evidence>
<keyword evidence="3" id="KW-0804">Transcription</keyword>
<dbReference type="InterPro" id="IPR009057">
    <property type="entry name" value="Homeodomain-like_sf"/>
</dbReference>
<evidence type="ECO:0000259" key="5">
    <source>
        <dbReference type="PROSITE" id="PS01124"/>
    </source>
</evidence>